<proteinExistence type="predicted"/>
<name>A0A498IP93_MALDO</name>
<organism evidence="1 2">
    <name type="scientific">Malus domestica</name>
    <name type="common">Apple</name>
    <name type="synonym">Pyrus malus</name>
    <dbReference type="NCBI Taxonomy" id="3750"/>
    <lineage>
        <taxon>Eukaryota</taxon>
        <taxon>Viridiplantae</taxon>
        <taxon>Streptophyta</taxon>
        <taxon>Embryophyta</taxon>
        <taxon>Tracheophyta</taxon>
        <taxon>Spermatophyta</taxon>
        <taxon>Magnoliopsida</taxon>
        <taxon>eudicotyledons</taxon>
        <taxon>Gunneridae</taxon>
        <taxon>Pentapetalae</taxon>
        <taxon>rosids</taxon>
        <taxon>fabids</taxon>
        <taxon>Rosales</taxon>
        <taxon>Rosaceae</taxon>
        <taxon>Amygdaloideae</taxon>
        <taxon>Maleae</taxon>
        <taxon>Malus</taxon>
    </lineage>
</organism>
<comment type="caution">
    <text evidence="1">The sequence shown here is derived from an EMBL/GenBank/DDBJ whole genome shotgun (WGS) entry which is preliminary data.</text>
</comment>
<gene>
    <name evidence="1" type="ORF">DVH24_026923</name>
</gene>
<protein>
    <submittedName>
        <fullName evidence="1">Uncharacterized protein</fullName>
    </submittedName>
</protein>
<dbReference type="EMBL" id="RDQH01000337">
    <property type="protein sequence ID" value="RXH84024.1"/>
    <property type="molecule type" value="Genomic_DNA"/>
</dbReference>
<accession>A0A498IP93</accession>
<keyword evidence="2" id="KW-1185">Reference proteome</keyword>
<dbReference type="Proteomes" id="UP000290289">
    <property type="component" value="Chromosome 11"/>
</dbReference>
<dbReference type="AlphaFoldDB" id="A0A498IP93"/>
<evidence type="ECO:0000313" key="1">
    <source>
        <dbReference type="EMBL" id="RXH84024.1"/>
    </source>
</evidence>
<reference evidence="1 2" key="1">
    <citation type="submission" date="2018-10" db="EMBL/GenBank/DDBJ databases">
        <title>A high-quality apple genome assembly.</title>
        <authorList>
            <person name="Hu J."/>
        </authorList>
    </citation>
    <scope>NUCLEOTIDE SEQUENCE [LARGE SCALE GENOMIC DNA]</scope>
    <source>
        <strain evidence="2">cv. HFTH1</strain>
        <tissue evidence="1">Young leaf</tissue>
    </source>
</reference>
<evidence type="ECO:0000313" key="2">
    <source>
        <dbReference type="Proteomes" id="UP000290289"/>
    </source>
</evidence>
<sequence>MRHRTITFCPLSKLRQVCGLRSNGRQGKIKEKTWLMSALRQTHSGLSGWQLSTSLSLGPARAPLPAHAGLDCSGSLALFTRLSLGL</sequence>